<dbReference type="PROSITE" id="PS50092">
    <property type="entry name" value="TSP1"/>
    <property type="match status" value="1"/>
</dbReference>
<dbReference type="FunFam" id="2.20.100.10:FF:000001">
    <property type="entry name" value="semaphorin-5A isoform X1"/>
    <property type="match status" value="1"/>
</dbReference>
<dbReference type="SUPFAM" id="SSF82895">
    <property type="entry name" value="TSP-1 type 1 repeat"/>
    <property type="match status" value="1"/>
</dbReference>
<dbReference type="InterPro" id="IPR056257">
    <property type="entry name" value="CILP-1/2_8th"/>
</dbReference>
<dbReference type="InterPro" id="IPR039675">
    <property type="entry name" value="CILP1/CILP2"/>
</dbReference>
<dbReference type="SMART" id="SM00032">
    <property type="entry name" value="CCP"/>
    <property type="match status" value="2"/>
</dbReference>
<dbReference type="PROSITE" id="PS50835">
    <property type="entry name" value="IG_LIKE"/>
    <property type="match status" value="1"/>
</dbReference>
<evidence type="ECO:0000256" key="4">
    <source>
        <dbReference type="ARBA" id="ARBA00023157"/>
    </source>
</evidence>
<feature type="domain" description="Sushi" evidence="10">
    <location>
        <begin position="97"/>
        <end position="157"/>
    </location>
</feature>
<dbReference type="InterPro" id="IPR003598">
    <property type="entry name" value="Ig_sub2"/>
</dbReference>
<dbReference type="PANTHER" id="PTHR15031:SF6">
    <property type="entry name" value="CARTILAGE INTERMEDIATE LAYER PROTEIN 1-LIKE ISOFORM X1"/>
    <property type="match status" value="1"/>
</dbReference>
<dbReference type="Gene3D" id="2.20.100.10">
    <property type="entry name" value="Thrombospondin type-1 (TSP1) repeat"/>
    <property type="match status" value="1"/>
</dbReference>
<dbReference type="Pfam" id="PF00090">
    <property type="entry name" value="TSP_1"/>
    <property type="match status" value="1"/>
</dbReference>
<keyword evidence="8" id="KW-0732">Signal</keyword>
<evidence type="ECO:0000256" key="2">
    <source>
        <dbReference type="ARBA" id="ARBA00022525"/>
    </source>
</evidence>
<protein>
    <submittedName>
        <fullName evidence="12">Cartilage intermediate layer protein 1-like</fullName>
    </submittedName>
</protein>
<dbReference type="Pfam" id="PF23591">
    <property type="entry name" value="CILP"/>
    <property type="match status" value="1"/>
</dbReference>
<dbReference type="InterPro" id="IPR035976">
    <property type="entry name" value="Sushi/SCR/CCP_sf"/>
</dbReference>
<dbReference type="InterPro" id="IPR013783">
    <property type="entry name" value="Ig-like_fold"/>
</dbReference>
<dbReference type="GeneID" id="118414780"/>
<dbReference type="Pfam" id="PF23708">
    <property type="entry name" value="CILP_5th"/>
    <property type="match status" value="1"/>
</dbReference>
<evidence type="ECO:0000256" key="5">
    <source>
        <dbReference type="ARBA" id="ARBA00023180"/>
    </source>
</evidence>
<feature type="domain" description="Ig-like" evidence="9">
    <location>
        <begin position="324"/>
        <end position="408"/>
    </location>
</feature>
<dbReference type="InterPro" id="IPR007110">
    <property type="entry name" value="Ig-like_dom"/>
</dbReference>
<dbReference type="OMA" id="ETTNTHY"/>
<dbReference type="PANTHER" id="PTHR15031">
    <property type="entry name" value="CARTILAGE INTERMEDIATE LAYER PROTEIN CLIP"/>
    <property type="match status" value="1"/>
</dbReference>
<dbReference type="InterPro" id="IPR003599">
    <property type="entry name" value="Ig_sub"/>
</dbReference>
<feature type="chain" id="PRO_5039905865" evidence="8">
    <location>
        <begin position="23"/>
        <end position="1181"/>
    </location>
</feature>
<dbReference type="InterPro" id="IPR036179">
    <property type="entry name" value="Ig-like_dom_sf"/>
</dbReference>
<dbReference type="Gene3D" id="2.60.40.10">
    <property type="entry name" value="Immunoglobulins"/>
    <property type="match status" value="1"/>
</dbReference>
<evidence type="ECO:0000256" key="1">
    <source>
        <dbReference type="ARBA" id="ARBA00004498"/>
    </source>
</evidence>
<evidence type="ECO:0000256" key="8">
    <source>
        <dbReference type="SAM" id="SignalP"/>
    </source>
</evidence>
<dbReference type="PRINTS" id="PR01705">
    <property type="entry name" value="TSP1REPEAT"/>
</dbReference>
<evidence type="ECO:0000259" key="10">
    <source>
        <dbReference type="PROSITE" id="PS50923"/>
    </source>
</evidence>
<accession>A0A9J7L2H0</accession>
<dbReference type="RefSeq" id="XP_035674908.1">
    <property type="nucleotide sequence ID" value="XM_035819015.1"/>
</dbReference>
<comment type="caution">
    <text evidence="6">Lacks conserved residue(s) required for the propagation of feature annotation.</text>
</comment>
<keyword evidence="3" id="KW-0272">Extracellular matrix</keyword>
<keyword evidence="4 6" id="KW-1015">Disulfide bond</keyword>
<dbReference type="Gene3D" id="2.10.70.10">
    <property type="entry name" value="Complement Module, domain 1"/>
    <property type="match status" value="1"/>
</dbReference>
<evidence type="ECO:0000256" key="6">
    <source>
        <dbReference type="PROSITE-ProRule" id="PRU00302"/>
    </source>
</evidence>
<evidence type="ECO:0000256" key="3">
    <source>
        <dbReference type="ARBA" id="ARBA00022530"/>
    </source>
</evidence>
<dbReference type="Pfam" id="PF23599">
    <property type="entry name" value="CILP_C"/>
    <property type="match status" value="1"/>
</dbReference>
<dbReference type="InterPro" id="IPR056255">
    <property type="entry name" value="CILP-1/2_dom"/>
</dbReference>
<dbReference type="AlphaFoldDB" id="A0A9J7L2H0"/>
<reference evidence="12" key="2">
    <citation type="submission" date="2025-08" db="UniProtKB">
        <authorList>
            <consortium name="RefSeq"/>
        </authorList>
    </citation>
    <scope>IDENTIFICATION</scope>
    <source>
        <strain evidence="12">S238N-H82</strain>
        <tissue evidence="12">Testes</tissue>
    </source>
</reference>
<dbReference type="PROSITE" id="PS50923">
    <property type="entry name" value="SUSHI"/>
    <property type="match status" value="1"/>
</dbReference>
<feature type="signal peptide" evidence="8">
    <location>
        <begin position="1"/>
        <end position="22"/>
    </location>
</feature>
<dbReference type="SMART" id="SM00209">
    <property type="entry name" value="TSP1"/>
    <property type="match status" value="1"/>
</dbReference>
<dbReference type="InterPro" id="IPR036383">
    <property type="entry name" value="TSP1_rpt_sf"/>
</dbReference>
<feature type="disulfide bond" evidence="6">
    <location>
        <begin position="128"/>
        <end position="155"/>
    </location>
</feature>
<dbReference type="Pfam" id="PF23730">
    <property type="entry name" value="CILP_8th"/>
    <property type="match status" value="1"/>
</dbReference>
<evidence type="ECO:0000313" key="11">
    <source>
        <dbReference type="Proteomes" id="UP000001554"/>
    </source>
</evidence>
<dbReference type="SUPFAM" id="SSF48726">
    <property type="entry name" value="Immunoglobulin"/>
    <property type="match status" value="1"/>
</dbReference>
<dbReference type="CDD" id="cd00033">
    <property type="entry name" value="CCP"/>
    <property type="match status" value="1"/>
</dbReference>
<evidence type="ECO:0000256" key="7">
    <source>
        <dbReference type="SAM" id="MobiDB-lite"/>
    </source>
</evidence>
<dbReference type="InterPro" id="IPR000884">
    <property type="entry name" value="TSP1_rpt"/>
</dbReference>
<comment type="subcellular location">
    <subcellularLocation>
        <location evidence="1">Secreted</location>
        <location evidence="1">Extracellular space</location>
        <location evidence="1">Extracellular matrix</location>
    </subcellularLocation>
</comment>
<keyword evidence="11" id="KW-1185">Reference proteome</keyword>
<feature type="region of interest" description="Disordered" evidence="7">
    <location>
        <begin position="1034"/>
        <end position="1056"/>
    </location>
</feature>
<organism evidence="11 12">
    <name type="scientific">Branchiostoma floridae</name>
    <name type="common">Florida lancelet</name>
    <name type="synonym">Amphioxus</name>
    <dbReference type="NCBI Taxonomy" id="7739"/>
    <lineage>
        <taxon>Eukaryota</taxon>
        <taxon>Metazoa</taxon>
        <taxon>Chordata</taxon>
        <taxon>Cephalochordata</taxon>
        <taxon>Leptocardii</taxon>
        <taxon>Amphioxiformes</taxon>
        <taxon>Branchiostomatidae</taxon>
        <taxon>Branchiostoma</taxon>
    </lineage>
</organism>
<keyword evidence="5" id="KW-0325">Glycoprotein</keyword>
<dbReference type="SMART" id="SM00409">
    <property type="entry name" value="IG"/>
    <property type="match status" value="1"/>
</dbReference>
<name>A0A9J7L2H0_BRAFL</name>
<dbReference type="InterPro" id="IPR056256">
    <property type="entry name" value="CILP-1/2_b-sand_dom2"/>
</dbReference>
<proteinExistence type="predicted"/>
<keyword evidence="2" id="KW-0964">Secreted</keyword>
<dbReference type="InterPro" id="IPR000436">
    <property type="entry name" value="Sushi_SCR_CCP_dom"/>
</dbReference>
<keyword evidence="6" id="KW-0768">Sushi</keyword>
<dbReference type="InterPro" id="IPR056258">
    <property type="entry name" value="CILP-1/2_C"/>
</dbReference>
<dbReference type="SMART" id="SM00408">
    <property type="entry name" value="IGc2"/>
    <property type="match status" value="1"/>
</dbReference>
<sequence>MRVIIGLVVCLTVVLYVAPVGGRRVRKRCKPLEFPDTTRDCDKAPNAEGWYPDKTVCTFECREGCVRDKGKSRRVCKVRGRSKWWKPAGTGLKCLCRTCYRPPPAVTNTTGPCKYGDYAAGVTCTYQCADGYVKVGGDHSKLCNNGKWTGADLICEAEPDVDGNWATWGSWASCDVTCGGGVQTRTRTCTNPEPSGGGADCVGNPSQTRECNGWQCPDCSRVCDVGTLNAACDACTCDGHVLTGHVMDTRRVPLSDADIFYAERPDESVASTDAMGNFGLTGACAQGVEIIVKRRGYFDARANSEQVDATTSSVRVNMSAIVPPVIDQHPQSKKRIAGQDVTFCCAAHGNPPISSYEWFKDGLVLDEAVYNYDETLTITALTVGDSGNYRCRANSDAGAKYSDEATLNVEADSMTSCATEPEQNVISLPDDCVQEDTNSTGYDIGACGGDDCVGDLGEDDKACVDTMRFCCVTTSTETRTVQCSGYSLNVTVTTECGCGSCVKTSTKRIQGRAYGVNRTDNASTEVPLKYGPVIKDGQVVDITSETGIFEFTIETTASKIALTFRDNFKKLVTSTRVLSLTDSDTLDFDVVMKLRPPPVTLMSSQNNVIDLGTVEGEEPLAELDIPANSLFTADGEMFSGEVKASVSFIDPRNPDDFELIQGELTAVDVEGREETMETFGMFNMDFETEEGDSLELGGNVSVHIDPAQTNIDLTDVDENGILGTKLWLLSQDTGLWEEAGSLRVGTATRRRKRSTFIIGEFLYVADRPCNFDRVEPYHRRCFAQVRAYDSLSNFYRSKSTGIRTGAVRDADVALVTTSNRGGFSRLNSLSVYRRGRTNSNGRICLETLCEPTGNDFSARINVVKYNIHLLAALYPGFDANLQSTVEVKHDGKTLSFDVFRPTHTNGPIYTYYDWRHCYYHSTVADNHFAFVDATYRPYVFPPYFFNQNQYSQPITVTSWYPNENDFKSVCFIKVFVKFEFEFTTIEVRVTSKGGGVYEPNTGITYGIREDRTAKDPSDSTSGFACVEFKCPGPILESRSPTRPQDTSPPFPGANDSTKITITARNSICTYDTRFGSLTTEGINNNLLKNVTDAVRDGNTIEFTVPNGNDFGRDYGIYTATGSGDTGYRRALDYCRTGSDSGRIGGLPFDYDQYYAVRFNCGNIVFPPTQGTWILEDEFEPI</sequence>
<evidence type="ECO:0000313" key="12">
    <source>
        <dbReference type="RefSeq" id="XP_035674908.1"/>
    </source>
</evidence>
<reference evidence="11" key="1">
    <citation type="journal article" date="2020" name="Nat. Ecol. Evol.">
        <title>Deeply conserved synteny resolves early events in vertebrate evolution.</title>
        <authorList>
            <person name="Simakov O."/>
            <person name="Marletaz F."/>
            <person name="Yue J.X."/>
            <person name="O'Connell B."/>
            <person name="Jenkins J."/>
            <person name="Brandt A."/>
            <person name="Calef R."/>
            <person name="Tung C.H."/>
            <person name="Huang T.K."/>
            <person name="Schmutz J."/>
            <person name="Satoh N."/>
            <person name="Yu J.K."/>
            <person name="Putnam N.H."/>
            <person name="Green R.E."/>
            <person name="Rokhsar D.S."/>
        </authorList>
    </citation>
    <scope>NUCLEOTIDE SEQUENCE [LARGE SCALE GENOMIC DNA]</scope>
    <source>
        <strain evidence="11">S238N-H82</strain>
    </source>
</reference>
<dbReference type="SUPFAM" id="SSF57535">
    <property type="entry name" value="Complement control module/SCR domain"/>
    <property type="match status" value="1"/>
</dbReference>
<dbReference type="KEGG" id="bfo:118414780"/>
<gene>
    <name evidence="12" type="primary">LOC118414780</name>
</gene>
<dbReference type="Proteomes" id="UP000001554">
    <property type="component" value="Chromosome 4"/>
</dbReference>
<evidence type="ECO:0000259" key="9">
    <source>
        <dbReference type="PROSITE" id="PS50835"/>
    </source>
</evidence>
<dbReference type="OrthoDB" id="10036689at2759"/>
<dbReference type="Pfam" id="PF13927">
    <property type="entry name" value="Ig_3"/>
    <property type="match status" value="1"/>
</dbReference>